<dbReference type="InterPro" id="IPR000700">
    <property type="entry name" value="PAS-assoc_C"/>
</dbReference>
<evidence type="ECO:0000313" key="5">
    <source>
        <dbReference type="Proteomes" id="UP000761264"/>
    </source>
</evidence>
<dbReference type="InterPro" id="IPR052155">
    <property type="entry name" value="Biofilm_reg_signaling"/>
</dbReference>
<dbReference type="InterPro" id="IPR000160">
    <property type="entry name" value="GGDEF_dom"/>
</dbReference>
<dbReference type="SMART" id="SM00267">
    <property type="entry name" value="GGDEF"/>
    <property type="match status" value="1"/>
</dbReference>
<dbReference type="Pfam" id="PF00990">
    <property type="entry name" value="GGDEF"/>
    <property type="match status" value="1"/>
</dbReference>
<dbReference type="RefSeq" id="WP_167228762.1">
    <property type="nucleotide sequence ID" value="NZ_JAAQPH010000020.1"/>
</dbReference>
<organism evidence="4 5">
    <name type="scientific">Pelagibius litoralis</name>
    <dbReference type="NCBI Taxonomy" id="374515"/>
    <lineage>
        <taxon>Bacteria</taxon>
        <taxon>Pseudomonadati</taxon>
        <taxon>Pseudomonadota</taxon>
        <taxon>Alphaproteobacteria</taxon>
        <taxon>Rhodospirillales</taxon>
        <taxon>Rhodovibrionaceae</taxon>
        <taxon>Pelagibius</taxon>
    </lineage>
</organism>
<dbReference type="SUPFAM" id="SSF55781">
    <property type="entry name" value="GAF domain-like"/>
    <property type="match status" value="1"/>
</dbReference>
<protein>
    <submittedName>
        <fullName evidence="4">Sensor domain-containing diguanylate cyclase</fullName>
    </submittedName>
</protein>
<dbReference type="Gene3D" id="3.30.450.20">
    <property type="entry name" value="PAS domain"/>
    <property type="match status" value="1"/>
</dbReference>
<feature type="domain" description="PAC" evidence="2">
    <location>
        <begin position="210"/>
        <end position="262"/>
    </location>
</feature>
<evidence type="ECO:0000313" key="4">
    <source>
        <dbReference type="EMBL" id="NIA71286.1"/>
    </source>
</evidence>
<accession>A0A967F1M3</accession>
<dbReference type="NCBIfam" id="TIGR00254">
    <property type="entry name" value="GGDEF"/>
    <property type="match status" value="1"/>
</dbReference>
<dbReference type="CDD" id="cd00130">
    <property type="entry name" value="PAS"/>
    <property type="match status" value="1"/>
</dbReference>
<evidence type="ECO:0000259" key="2">
    <source>
        <dbReference type="PROSITE" id="PS50113"/>
    </source>
</evidence>
<dbReference type="SUPFAM" id="SSF55073">
    <property type="entry name" value="Nucleotide cyclase"/>
    <property type="match status" value="1"/>
</dbReference>
<proteinExistence type="predicted"/>
<reference evidence="4" key="1">
    <citation type="submission" date="2020-03" db="EMBL/GenBank/DDBJ databases">
        <title>Genome of Pelagibius litoralis DSM 21314T.</title>
        <authorList>
            <person name="Wang G."/>
        </authorList>
    </citation>
    <scope>NUCLEOTIDE SEQUENCE</scope>
    <source>
        <strain evidence="4">DSM 21314</strain>
    </source>
</reference>
<name>A0A967F1M3_9PROT</name>
<dbReference type="PANTHER" id="PTHR44757">
    <property type="entry name" value="DIGUANYLATE CYCLASE DGCP"/>
    <property type="match status" value="1"/>
</dbReference>
<keyword evidence="5" id="KW-1185">Reference proteome</keyword>
<dbReference type="NCBIfam" id="TIGR00229">
    <property type="entry name" value="sensory_box"/>
    <property type="match status" value="1"/>
</dbReference>
<feature type="domain" description="GGDEF" evidence="3">
    <location>
        <begin position="437"/>
        <end position="571"/>
    </location>
</feature>
<dbReference type="PROSITE" id="PS50113">
    <property type="entry name" value="PAC"/>
    <property type="match status" value="1"/>
</dbReference>
<dbReference type="InterPro" id="IPR000014">
    <property type="entry name" value="PAS"/>
</dbReference>
<dbReference type="PROSITE" id="PS50887">
    <property type="entry name" value="GGDEF"/>
    <property type="match status" value="1"/>
</dbReference>
<dbReference type="CDD" id="cd01949">
    <property type="entry name" value="GGDEF"/>
    <property type="match status" value="1"/>
</dbReference>
<dbReference type="PANTHER" id="PTHR44757:SF2">
    <property type="entry name" value="BIOFILM ARCHITECTURE MAINTENANCE PROTEIN MBAA"/>
    <property type="match status" value="1"/>
</dbReference>
<dbReference type="AlphaFoldDB" id="A0A967F1M3"/>
<sequence>MARSPATSGPASETEQNSDNEGVLDEAAPHSLLSGGGALEQYPGAVLLAGHNGIVLHANEQAEPIAALLKSAGHEELREAVRSAILGTAAQVNPLVVTAEDADRSVERAFDVTVLPWSEGAAALLLGRDVTLERSLRSALVESRQRYKDLVEISNDFAWETDGEGRFVFVSPRGALGYQATELVGALAADLLLDDGAGDRSPFSARETIDAAEMWVRSADGENLCLLSTVLPLTSERGAWIGARGVCRDITQLRGQEADLAEAQNRERLFSYIVNMVRRELEPTRMLGATAEALMPALALTGVSIHGFVGDKLGQVLAQSGRAADADDLAALAELLSPEKPDAELQRNSGAVLVRATSFREEANGMLCVWRAAGCPDWSAEDRSLLNNISGQVGLAIKQLARQTEMEVLSTTDPLTGLNNRRSFTALLEKRFAADGGGGALFYVDLDNFKQVNDTRGHQAGDEALLDVAALLREQTRAGDLAARLGGDEFALFLADMDQAAAERKANLLLELSERLRVYSGSAEHPLGLSLGIALYEPQKGESLDSLMLRADEAMYGAKRAGKNSLNFAPAFDRRKAAP</sequence>
<gene>
    <name evidence="4" type="ORF">HBA54_22045</name>
</gene>
<feature type="region of interest" description="Disordered" evidence="1">
    <location>
        <begin position="1"/>
        <end position="21"/>
    </location>
</feature>
<comment type="caution">
    <text evidence="4">The sequence shown here is derived from an EMBL/GenBank/DDBJ whole genome shotgun (WGS) entry which is preliminary data.</text>
</comment>
<evidence type="ECO:0000259" key="3">
    <source>
        <dbReference type="PROSITE" id="PS50887"/>
    </source>
</evidence>
<dbReference type="InterPro" id="IPR043128">
    <property type="entry name" value="Rev_trsase/Diguanyl_cyclase"/>
</dbReference>
<dbReference type="Proteomes" id="UP000761264">
    <property type="component" value="Unassembled WGS sequence"/>
</dbReference>
<dbReference type="Gene3D" id="3.30.70.270">
    <property type="match status" value="1"/>
</dbReference>
<feature type="compositionally biased region" description="Polar residues" evidence="1">
    <location>
        <begin position="1"/>
        <end position="15"/>
    </location>
</feature>
<dbReference type="SUPFAM" id="SSF55785">
    <property type="entry name" value="PYP-like sensor domain (PAS domain)"/>
    <property type="match status" value="1"/>
</dbReference>
<dbReference type="InterPro" id="IPR035965">
    <property type="entry name" value="PAS-like_dom_sf"/>
</dbReference>
<dbReference type="InterPro" id="IPR029787">
    <property type="entry name" value="Nucleotide_cyclase"/>
</dbReference>
<dbReference type="EMBL" id="JAAQPH010000020">
    <property type="protein sequence ID" value="NIA71286.1"/>
    <property type="molecule type" value="Genomic_DNA"/>
</dbReference>
<evidence type="ECO:0000256" key="1">
    <source>
        <dbReference type="SAM" id="MobiDB-lite"/>
    </source>
</evidence>